<dbReference type="EC" id="6.3.2.17" evidence="3"/>
<keyword evidence="5" id="KW-0436">Ligase</keyword>
<dbReference type="PANTHER" id="PTHR11136:SF5">
    <property type="entry name" value="FOLYLPOLYGLUTAMATE SYNTHASE, MITOCHONDRIAL"/>
    <property type="match status" value="1"/>
</dbReference>
<keyword evidence="9" id="KW-0460">Magnesium</keyword>
<dbReference type="NCBIfam" id="TIGR01499">
    <property type="entry name" value="folC"/>
    <property type="match status" value="1"/>
</dbReference>
<evidence type="ECO:0000256" key="11">
    <source>
        <dbReference type="ARBA" id="ARBA00030876"/>
    </source>
</evidence>
<reference evidence="13 14" key="1">
    <citation type="journal article" date="2022" name="Front. Cell. Infect. Microbiol.">
        <title>The Genomes of Two Strains of Taenia crassiceps the Animal Model for the Study of Human Cysticercosis.</title>
        <authorList>
            <person name="Bobes R.J."/>
            <person name="Estrada K."/>
            <person name="Rios-Valencia D.G."/>
            <person name="Calderon-Gallegos A."/>
            <person name="de la Torre P."/>
            <person name="Carrero J.C."/>
            <person name="Sanchez-Flores A."/>
            <person name="Laclette J.P."/>
        </authorList>
    </citation>
    <scope>NUCLEOTIDE SEQUENCE [LARGE SCALE GENOMIC DNA]</scope>
    <source>
        <strain evidence="13">WFUcys</strain>
    </source>
</reference>
<gene>
    <name evidence="13" type="ORF">TcWFU_008168</name>
</gene>
<keyword evidence="4" id="KW-0554">One-carbon metabolism</keyword>
<dbReference type="Gene3D" id="3.40.1190.10">
    <property type="entry name" value="Mur-like, catalytic domain"/>
    <property type="match status" value="1"/>
</dbReference>
<evidence type="ECO:0000256" key="12">
    <source>
        <dbReference type="ARBA" id="ARBA00047493"/>
    </source>
</evidence>
<dbReference type="InterPro" id="IPR018109">
    <property type="entry name" value="Folylpolyglutamate_synth_CS"/>
</dbReference>
<accession>A0ABR4Q0M2</accession>
<evidence type="ECO:0000256" key="2">
    <source>
        <dbReference type="ARBA" id="ARBA00008276"/>
    </source>
</evidence>
<evidence type="ECO:0000256" key="6">
    <source>
        <dbReference type="ARBA" id="ARBA00022723"/>
    </source>
</evidence>
<evidence type="ECO:0000256" key="4">
    <source>
        <dbReference type="ARBA" id="ARBA00022563"/>
    </source>
</evidence>
<evidence type="ECO:0000256" key="10">
    <source>
        <dbReference type="ARBA" id="ARBA00030592"/>
    </source>
</evidence>
<evidence type="ECO:0000313" key="13">
    <source>
        <dbReference type="EMBL" id="KAL5103190.1"/>
    </source>
</evidence>
<dbReference type="PANTHER" id="PTHR11136">
    <property type="entry name" value="FOLYLPOLYGLUTAMATE SYNTHASE-RELATED"/>
    <property type="match status" value="1"/>
</dbReference>
<protein>
    <recommendedName>
        <fullName evidence="3">tetrahydrofolate synthase</fullName>
        <ecNumber evidence="3">6.3.2.17</ecNumber>
    </recommendedName>
    <alternativeName>
        <fullName evidence="11">Folylpoly-gamma-glutamate synthetase</fullName>
    </alternativeName>
    <alternativeName>
        <fullName evidence="10">Tetrahydrofolylpolyglutamate synthase</fullName>
    </alternativeName>
</protein>
<dbReference type="InterPro" id="IPR036565">
    <property type="entry name" value="Mur-like_cat_sf"/>
</dbReference>
<dbReference type="SUPFAM" id="SSF53244">
    <property type="entry name" value="MurD-like peptide ligases, peptide-binding domain"/>
    <property type="match status" value="1"/>
</dbReference>
<sequence length="472" mass="51837">MDMQRAYLRASGCTLDDLDGLNMVHVAGSKGKGSTCAYIESILRHEGYRTGLITSPHLINVEERIRVDGEPVSRDLFAEHFWSLYDKFNANAGMFEGFVEPSFLSFILHMAYNIFISKEVEVVVVEVGLGGRYDQTNVVNRPRVTVVTAIELEHTDILGDTIQKVAWNKAGIFKPGVPAVVARDEPEDAMAVFVEEAKAVQCPLFVAPRFGDVQGGLGGADVVSADWRRLVDRFRGVVAHERNVCVALAAVSLWHGHHNVVSSSVALDASLRAGGVPTLALCPTGEQVAGIASTRVVGRFHEVRMSERLTFFVDCAHTAESIEHCSNWFQTASPAPSSDAGRRGLRILLFTVTGTRNPLVMLRRLETLCFDVVYFAGFIAGNLARVGPKLPCPRDCKAVWEELAPSTPSYELVDDQLVEFLRTLKTWDGVSALPLSLGAVQPRRIHVLVTGSAYLVGDVLSTLWPEYRITWT</sequence>
<name>A0ABR4Q0M2_9CEST</name>
<evidence type="ECO:0000313" key="14">
    <source>
        <dbReference type="Proteomes" id="UP001651158"/>
    </source>
</evidence>
<comment type="pathway">
    <text evidence="1">Cofactor biosynthesis; tetrahydrofolylpolyglutamate biosynthesis.</text>
</comment>
<keyword evidence="14" id="KW-1185">Reference proteome</keyword>
<dbReference type="Proteomes" id="UP001651158">
    <property type="component" value="Unassembled WGS sequence"/>
</dbReference>
<comment type="catalytic activity">
    <reaction evidence="12">
        <text>(6S)-5,6,7,8-tetrahydrofolyl-(gamma-L-Glu)(n) + L-glutamate + ATP = (6S)-5,6,7,8-tetrahydrofolyl-(gamma-L-Glu)(n+1) + ADP + phosphate + H(+)</text>
        <dbReference type="Rhea" id="RHEA:10580"/>
        <dbReference type="Rhea" id="RHEA-COMP:14738"/>
        <dbReference type="Rhea" id="RHEA-COMP:14740"/>
        <dbReference type="ChEBI" id="CHEBI:15378"/>
        <dbReference type="ChEBI" id="CHEBI:29985"/>
        <dbReference type="ChEBI" id="CHEBI:30616"/>
        <dbReference type="ChEBI" id="CHEBI:43474"/>
        <dbReference type="ChEBI" id="CHEBI:141005"/>
        <dbReference type="ChEBI" id="CHEBI:456216"/>
        <dbReference type="EC" id="6.3.2.17"/>
    </reaction>
</comment>
<dbReference type="Gene3D" id="3.90.190.20">
    <property type="entry name" value="Mur ligase, C-terminal domain"/>
    <property type="match status" value="1"/>
</dbReference>
<dbReference type="SUPFAM" id="SSF53623">
    <property type="entry name" value="MurD-like peptide ligases, catalytic domain"/>
    <property type="match status" value="1"/>
</dbReference>
<dbReference type="InterPro" id="IPR001645">
    <property type="entry name" value="Folylpolyglutamate_synth"/>
</dbReference>
<keyword evidence="8" id="KW-0067">ATP-binding</keyword>
<evidence type="ECO:0000256" key="5">
    <source>
        <dbReference type="ARBA" id="ARBA00022598"/>
    </source>
</evidence>
<dbReference type="InterPro" id="IPR036615">
    <property type="entry name" value="Mur_ligase_C_dom_sf"/>
</dbReference>
<dbReference type="PROSITE" id="PS01012">
    <property type="entry name" value="FOLYLPOLYGLU_SYNT_2"/>
    <property type="match status" value="1"/>
</dbReference>
<keyword evidence="6" id="KW-0479">Metal-binding</keyword>
<comment type="similarity">
    <text evidence="2">Belongs to the folylpolyglutamate synthase family.</text>
</comment>
<evidence type="ECO:0000256" key="9">
    <source>
        <dbReference type="ARBA" id="ARBA00022842"/>
    </source>
</evidence>
<dbReference type="EMBL" id="JAKROA010000020">
    <property type="protein sequence ID" value="KAL5103190.1"/>
    <property type="molecule type" value="Genomic_DNA"/>
</dbReference>
<evidence type="ECO:0000256" key="7">
    <source>
        <dbReference type="ARBA" id="ARBA00022741"/>
    </source>
</evidence>
<comment type="caution">
    <text evidence="13">The sequence shown here is derived from an EMBL/GenBank/DDBJ whole genome shotgun (WGS) entry which is preliminary data.</text>
</comment>
<evidence type="ECO:0000256" key="3">
    <source>
        <dbReference type="ARBA" id="ARBA00013025"/>
    </source>
</evidence>
<proteinExistence type="inferred from homology"/>
<keyword evidence="7" id="KW-0547">Nucleotide-binding</keyword>
<evidence type="ECO:0000256" key="8">
    <source>
        <dbReference type="ARBA" id="ARBA00022840"/>
    </source>
</evidence>
<evidence type="ECO:0000256" key="1">
    <source>
        <dbReference type="ARBA" id="ARBA00005150"/>
    </source>
</evidence>
<organism evidence="13 14">
    <name type="scientific">Taenia crassiceps</name>
    <dbReference type="NCBI Taxonomy" id="6207"/>
    <lineage>
        <taxon>Eukaryota</taxon>
        <taxon>Metazoa</taxon>
        <taxon>Spiralia</taxon>
        <taxon>Lophotrochozoa</taxon>
        <taxon>Platyhelminthes</taxon>
        <taxon>Cestoda</taxon>
        <taxon>Eucestoda</taxon>
        <taxon>Cyclophyllidea</taxon>
        <taxon>Taeniidae</taxon>
        <taxon>Taenia</taxon>
    </lineage>
</organism>